<dbReference type="Pfam" id="PF00144">
    <property type="entry name" value="Beta-lactamase"/>
    <property type="match status" value="1"/>
</dbReference>
<dbReference type="InterPro" id="IPR001466">
    <property type="entry name" value="Beta-lactam-related"/>
</dbReference>
<dbReference type="InterPro" id="IPR012338">
    <property type="entry name" value="Beta-lactam/transpept-like"/>
</dbReference>
<evidence type="ECO:0000259" key="1">
    <source>
        <dbReference type="Pfam" id="PF00144"/>
    </source>
</evidence>
<proteinExistence type="predicted"/>
<protein>
    <submittedName>
        <fullName evidence="2">Beta-lactamase family protein</fullName>
    </submittedName>
</protein>
<sequence length="425" mass="46606">MSLSPVTLQASDSTRLPVTRAREGFSLDEAQSLGQSVSVASILKGGDVALYWLGHAAQSLPTAVIPRSAPTRSLPRTLDPQIGDTRAVSALGELSLDQFLLHPESFAQGFVVVHRGRVVYEQYPGMQPEDNHLWASNAKLMASLLVDLLINDGLIDAHKTYGHYMPDFLATAWSGIRIIDILDMTPGLDTEEDSRTRADPASIASRMFFAEFGEVNPATGKSETVREVLKDARKIREPGESFDYGSPVTQALVLLIEEVTQRAWADVFEQRVWSHMAVEGDLQVHLAPDGTAAVHGLVSSRLRDMARFGMLYTPSWPSVSSRQIVGPEIIERIRSGVRGPEFFMAGYDGPVFTERLNAPILGNSRQWDAVFADGDFFKSGMFGQGLYVSPGRDLVIAFFSASADTGPIQRYLRPLATSARFDTET</sequence>
<dbReference type="PANTHER" id="PTHR43283">
    <property type="entry name" value="BETA-LACTAMASE-RELATED"/>
    <property type="match status" value="1"/>
</dbReference>
<accession>A0A6C0TXB4</accession>
<dbReference type="InterPro" id="IPR050789">
    <property type="entry name" value="Diverse_Enzym_Activities"/>
</dbReference>
<feature type="domain" description="Beta-lactamase-related" evidence="1">
    <location>
        <begin position="110"/>
        <end position="416"/>
    </location>
</feature>
<dbReference type="EMBL" id="CP048711">
    <property type="protein sequence ID" value="QIB64431.1"/>
    <property type="molecule type" value="Genomic_DNA"/>
</dbReference>
<keyword evidence="3" id="KW-1185">Reference proteome</keyword>
<dbReference type="KEGG" id="kim:G3T16_02470"/>
<reference evidence="2 3" key="1">
    <citation type="submission" date="2020-02" db="EMBL/GenBank/DDBJ databases">
        <title>Genome sequencing for Kineobactrum sp. M2.</title>
        <authorList>
            <person name="Park S.-J."/>
        </authorList>
    </citation>
    <scope>NUCLEOTIDE SEQUENCE [LARGE SCALE GENOMIC DNA]</scope>
    <source>
        <strain evidence="2 3">M2</strain>
    </source>
</reference>
<evidence type="ECO:0000313" key="2">
    <source>
        <dbReference type="EMBL" id="QIB64431.1"/>
    </source>
</evidence>
<organism evidence="2 3">
    <name type="scientific">Kineobactrum salinum</name>
    <dbReference type="NCBI Taxonomy" id="2708301"/>
    <lineage>
        <taxon>Bacteria</taxon>
        <taxon>Pseudomonadati</taxon>
        <taxon>Pseudomonadota</taxon>
        <taxon>Gammaproteobacteria</taxon>
        <taxon>Cellvibrionales</taxon>
        <taxon>Halieaceae</taxon>
        <taxon>Kineobactrum</taxon>
    </lineage>
</organism>
<dbReference type="SUPFAM" id="SSF56601">
    <property type="entry name" value="beta-lactamase/transpeptidase-like"/>
    <property type="match status" value="1"/>
</dbReference>
<dbReference type="AlphaFoldDB" id="A0A6C0TXB4"/>
<dbReference type="Gene3D" id="3.40.710.10">
    <property type="entry name" value="DD-peptidase/beta-lactamase superfamily"/>
    <property type="match status" value="1"/>
</dbReference>
<dbReference type="RefSeq" id="WP_163493681.1">
    <property type="nucleotide sequence ID" value="NZ_CP048711.1"/>
</dbReference>
<dbReference type="Proteomes" id="UP000477680">
    <property type="component" value="Chromosome"/>
</dbReference>
<dbReference type="PANTHER" id="PTHR43283:SF7">
    <property type="entry name" value="BETA-LACTAMASE-RELATED DOMAIN-CONTAINING PROTEIN"/>
    <property type="match status" value="1"/>
</dbReference>
<evidence type="ECO:0000313" key="3">
    <source>
        <dbReference type="Proteomes" id="UP000477680"/>
    </source>
</evidence>
<gene>
    <name evidence="2" type="ORF">G3T16_02470</name>
</gene>
<name>A0A6C0TXB4_9GAMM</name>